<dbReference type="Gene3D" id="3.10.450.50">
    <property type="match status" value="1"/>
</dbReference>
<keyword evidence="2" id="KW-1185">Reference proteome</keyword>
<gene>
    <name evidence="1" type="ORF">T190423A01A_10247</name>
</gene>
<dbReference type="EMBL" id="CAXJIO010000010">
    <property type="protein sequence ID" value="CAL2101684.1"/>
    <property type="molecule type" value="Genomic_DNA"/>
</dbReference>
<dbReference type="PROSITE" id="PS51257">
    <property type="entry name" value="PROKAR_LIPOPROTEIN"/>
    <property type="match status" value="1"/>
</dbReference>
<evidence type="ECO:0000313" key="1">
    <source>
        <dbReference type="EMBL" id="CAL2101684.1"/>
    </source>
</evidence>
<dbReference type="RefSeq" id="WP_348715159.1">
    <property type="nucleotide sequence ID" value="NZ_CAXJIO010000010.1"/>
</dbReference>
<protein>
    <recommendedName>
        <fullName evidence="3">DUF3828 domain-containing protein</fullName>
    </recommendedName>
</protein>
<sequence length="178" mass="20597">MKKPYLILLIFFAFSCGEKQKENNSKKKEQIEIDLKEVKTKKTELNYTDSIADVAIQFINEYVSNCNKTKEQVGIIEFVNAHPNVSAKFKTELKRMIEEAEKSDPEYGLGFDPIFDAQDYPDDGFKFSEFDSKTNYLTVEAINWKGFKITMKIKELDNKWLVTGCGVINIPKEKQAKR</sequence>
<proteinExistence type="predicted"/>
<reference evidence="1 2" key="1">
    <citation type="submission" date="2024-05" db="EMBL/GenBank/DDBJ databases">
        <authorList>
            <person name="Duchaud E."/>
        </authorList>
    </citation>
    <scope>NUCLEOTIDE SEQUENCE [LARGE SCALE GENOMIC DNA]</scope>
    <source>
        <strain evidence="1">Ena-SAMPLE-TAB-13-05-2024-13:56:06:370-140308</strain>
    </source>
</reference>
<evidence type="ECO:0000313" key="2">
    <source>
        <dbReference type="Proteomes" id="UP001497527"/>
    </source>
</evidence>
<dbReference type="Proteomes" id="UP001497527">
    <property type="component" value="Unassembled WGS sequence"/>
</dbReference>
<comment type="caution">
    <text evidence="1">The sequence shown here is derived from an EMBL/GenBank/DDBJ whole genome shotgun (WGS) entry which is preliminary data.</text>
</comment>
<accession>A0ABP1ESX6</accession>
<evidence type="ECO:0008006" key="3">
    <source>
        <dbReference type="Google" id="ProtNLM"/>
    </source>
</evidence>
<organism evidence="1 2">
    <name type="scientific">Tenacibaculum polynesiense</name>
    <dbReference type="NCBI Taxonomy" id="3137857"/>
    <lineage>
        <taxon>Bacteria</taxon>
        <taxon>Pseudomonadati</taxon>
        <taxon>Bacteroidota</taxon>
        <taxon>Flavobacteriia</taxon>
        <taxon>Flavobacteriales</taxon>
        <taxon>Flavobacteriaceae</taxon>
        <taxon>Tenacibaculum</taxon>
    </lineage>
</organism>
<name>A0ABP1ESX6_9FLAO</name>